<evidence type="ECO:0000313" key="8">
    <source>
        <dbReference type="EMBL" id="PTX62713.1"/>
    </source>
</evidence>
<comment type="catalytic activity">
    <reaction evidence="5">
        <text>dTDP-beta-L-rhamnose + NADP(+) = dTDP-4-dehydro-beta-L-rhamnose + NADPH + H(+)</text>
        <dbReference type="Rhea" id="RHEA:21796"/>
        <dbReference type="ChEBI" id="CHEBI:15378"/>
        <dbReference type="ChEBI" id="CHEBI:57510"/>
        <dbReference type="ChEBI" id="CHEBI:57783"/>
        <dbReference type="ChEBI" id="CHEBI:58349"/>
        <dbReference type="ChEBI" id="CHEBI:62830"/>
        <dbReference type="EC" id="1.1.1.133"/>
    </reaction>
</comment>
<dbReference type="OrthoDB" id="1415031at2"/>
<evidence type="ECO:0000256" key="1">
    <source>
        <dbReference type="ARBA" id="ARBA00004781"/>
    </source>
</evidence>
<comment type="pathway">
    <text evidence="1 6">Carbohydrate biosynthesis; dTDP-L-rhamnose biosynthesis.</text>
</comment>
<dbReference type="Pfam" id="PF04321">
    <property type="entry name" value="RmlD_sub_bind"/>
    <property type="match status" value="1"/>
</dbReference>
<comment type="caution">
    <text evidence="8">The sequence shown here is derived from an EMBL/GenBank/DDBJ whole genome shotgun (WGS) entry which is preliminary data.</text>
</comment>
<reference evidence="8 9" key="1">
    <citation type="submission" date="2018-04" db="EMBL/GenBank/DDBJ databases">
        <title>Genomic Encyclopedia of Archaeal and Bacterial Type Strains, Phase II (KMG-II): from individual species to whole genera.</title>
        <authorList>
            <person name="Goeker M."/>
        </authorList>
    </citation>
    <scope>NUCLEOTIDE SEQUENCE [LARGE SCALE GENOMIC DNA]</scope>
    <source>
        <strain evidence="8 9">DSM 25731</strain>
    </source>
</reference>
<dbReference type="InterPro" id="IPR029903">
    <property type="entry name" value="RmlD-like-bd"/>
</dbReference>
<dbReference type="RefSeq" id="WP_108113701.1">
    <property type="nucleotide sequence ID" value="NZ_QBKT01000002.1"/>
</dbReference>
<comment type="similarity">
    <text evidence="2 6">Belongs to the dTDP-4-dehydrorhamnose reductase family.</text>
</comment>
<dbReference type="PANTHER" id="PTHR10491">
    <property type="entry name" value="DTDP-4-DEHYDRORHAMNOSE REDUCTASE"/>
    <property type="match status" value="1"/>
</dbReference>
<dbReference type="PANTHER" id="PTHR10491:SF4">
    <property type="entry name" value="METHIONINE ADENOSYLTRANSFERASE 2 SUBUNIT BETA"/>
    <property type="match status" value="1"/>
</dbReference>
<dbReference type="GO" id="GO:0048269">
    <property type="term" value="C:methionine adenosyltransferase complex"/>
    <property type="evidence" value="ECO:0007669"/>
    <property type="project" value="TreeGrafter"/>
</dbReference>
<evidence type="ECO:0000256" key="5">
    <source>
        <dbReference type="ARBA" id="ARBA00048200"/>
    </source>
</evidence>
<evidence type="ECO:0000256" key="6">
    <source>
        <dbReference type="RuleBase" id="RU364082"/>
    </source>
</evidence>
<dbReference type="GO" id="GO:0006556">
    <property type="term" value="P:S-adenosylmethionine biosynthetic process"/>
    <property type="evidence" value="ECO:0007669"/>
    <property type="project" value="TreeGrafter"/>
</dbReference>
<dbReference type="InterPro" id="IPR036291">
    <property type="entry name" value="NAD(P)-bd_dom_sf"/>
</dbReference>
<dbReference type="GO" id="GO:0048270">
    <property type="term" value="F:methionine adenosyltransferase regulator activity"/>
    <property type="evidence" value="ECO:0007669"/>
    <property type="project" value="TreeGrafter"/>
</dbReference>
<feature type="domain" description="RmlD-like substrate binding" evidence="7">
    <location>
        <begin position="3"/>
        <end position="240"/>
    </location>
</feature>
<evidence type="ECO:0000256" key="4">
    <source>
        <dbReference type="ARBA" id="ARBA00017099"/>
    </source>
</evidence>
<evidence type="ECO:0000259" key="7">
    <source>
        <dbReference type="Pfam" id="PF04321"/>
    </source>
</evidence>
<proteinExistence type="inferred from homology"/>
<gene>
    <name evidence="8" type="ORF">C8N46_102110</name>
</gene>
<dbReference type="GO" id="GO:0008831">
    <property type="term" value="F:dTDP-4-dehydrorhamnose reductase activity"/>
    <property type="evidence" value="ECO:0007669"/>
    <property type="project" value="UniProtKB-EC"/>
</dbReference>
<name>A0A2T6C347_9FLAO</name>
<dbReference type="AlphaFoldDB" id="A0A2T6C347"/>
<dbReference type="Gene3D" id="3.40.50.720">
    <property type="entry name" value="NAD(P)-binding Rossmann-like Domain"/>
    <property type="match status" value="1"/>
</dbReference>
<comment type="function">
    <text evidence="6">Catalyzes the reduction of dTDP-6-deoxy-L-lyxo-4-hexulose to yield dTDP-L-rhamnose.</text>
</comment>
<evidence type="ECO:0000256" key="3">
    <source>
        <dbReference type="ARBA" id="ARBA00012929"/>
    </source>
</evidence>
<keyword evidence="9" id="KW-1185">Reference proteome</keyword>
<dbReference type="Proteomes" id="UP000244090">
    <property type="component" value="Unassembled WGS sequence"/>
</dbReference>
<organism evidence="8 9">
    <name type="scientific">Kordia periserrulae</name>
    <dbReference type="NCBI Taxonomy" id="701523"/>
    <lineage>
        <taxon>Bacteria</taxon>
        <taxon>Pseudomonadati</taxon>
        <taxon>Bacteroidota</taxon>
        <taxon>Flavobacteriia</taxon>
        <taxon>Flavobacteriales</taxon>
        <taxon>Flavobacteriaceae</taxon>
        <taxon>Kordia</taxon>
    </lineage>
</organism>
<accession>A0A2T6C347</accession>
<keyword evidence="6" id="KW-0521">NADP</keyword>
<evidence type="ECO:0000256" key="2">
    <source>
        <dbReference type="ARBA" id="ARBA00010944"/>
    </source>
</evidence>
<dbReference type="Gene3D" id="3.90.25.10">
    <property type="entry name" value="UDP-galactose 4-epimerase, domain 1"/>
    <property type="match status" value="1"/>
</dbReference>
<evidence type="ECO:0000313" key="9">
    <source>
        <dbReference type="Proteomes" id="UP000244090"/>
    </source>
</evidence>
<protein>
    <recommendedName>
        <fullName evidence="4 6">dTDP-4-dehydrorhamnose reductase</fullName>
        <ecNumber evidence="3 6">1.1.1.133</ecNumber>
    </recommendedName>
</protein>
<dbReference type="EMBL" id="QBKT01000002">
    <property type="protein sequence ID" value="PTX62713.1"/>
    <property type="molecule type" value="Genomic_DNA"/>
</dbReference>
<dbReference type="EC" id="1.1.1.133" evidence="3 6"/>
<dbReference type="InterPro" id="IPR005913">
    <property type="entry name" value="dTDP_dehydrorham_reduct"/>
</dbReference>
<keyword evidence="6" id="KW-0560">Oxidoreductase</keyword>
<dbReference type="SUPFAM" id="SSF51735">
    <property type="entry name" value="NAD(P)-binding Rossmann-fold domains"/>
    <property type="match status" value="1"/>
</dbReference>
<sequence>MNRILILGASGYIGQAIYKELCSYFDVYGTFYNNKSFAKNQHFIRYDLDYDGIDEIVTQIQPTIIISALRGDFAAQIEAHVYLTEYIKTKPCKLFFLSSANVFDAYSSYPSYEYDKTLSESIYGKLKIRIENMLMRLPQKKYAIIRLPMVFGHNSPRILEIKQCLKEKIPIEVFPHLVMNTISDRKLTQQIHYMINRRKSGIFHLGAEDLIHHEDFFTEILKSLNVEKPLFKNVYTSNFDRFLAVLPKDNKLPKHLATTNQETLEYISGKMKE</sequence>